<accession>A0ABX1W121</accession>
<dbReference type="EMBL" id="JABFCR010000024">
    <property type="protein sequence ID" value="NNU33927.1"/>
    <property type="molecule type" value="Genomic_DNA"/>
</dbReference>
<evidence type="ECO:0000313" key="2">
    <source>
        <dbReference type="Proteomes" id="UP000566071"/>
    </source>
</evidence>
<comment type="caution">
    <text evidence="1">The sequence shown here is derived from an EMBL/GenBank/DDBJ whole genome shotgun (WGS) entry which is preliminary data.</text>
</comment>
<proteinExistence type="predicted"/>
<keyword evidence="2" id="KW-1185">Reference proteome</keyword>
<protein>
    <submittedName>
        <fullName evidence="1">Uncharacterized protein</fullName>
    </submittedName>
</protein>
<dbReference type="RefSeq" id="WP_175269609.1">
    <property type="nucleotide sequence ID" value="NZ_JABFCR010000024.1"/>
</dbReference>
<sequence>MYNGTYAPREHYPKTLRHYEVENPISVVVDFFSADSVKGHGKRLKEWRYYVVNDEHYDEKRHGPGTLLFIYDLNLKILEAMYLLLLNYKNFSYQREQLTEEQLEEEKEQWEYYPKNLSLKEQLEPYKAVKKVFKKIKPQEYRDQLHEWSHAALYNNADVEALYAGEVIAVYENLIKLYSAAWLICQREGGRPHLKRSKLESDLADTSSEPVALKTIDPKPTAAEKLGLEEIKNLILKRCPQVQMIIHLGTHPRPHTFYLLILIGDDEKHRSIRLATR</sequence>
<dbReference type="Proteomes" id="UP000566071">
    <property type="component" value="Unassembled WGS sequence"/>
</dbReference>
<gene>
    <name evidence="1" type="ORF">HK413_06775</name>
</gene>
<evidence type="ECO:0000313" key="1">
    <source>
        <dbReference type="EMBL" id="NNU33927.1"/>
    </source>
</evidence>
<reference evidence="1 2" key="1">
    <citation type="submission" date="2020-05" db="EMBL/GenBank/DDBJ databases">
        <authorList>
            <person name="Khan S.A."/>
            <person name="Jeon C.O."/>
            <person name="Chun B.H."/>
        </authorList>
    </citation>
    <scope>NUCLEOTIDE SEQUENCE [LARGE SCALE GENOMIC DNA]</scope>
    <source>
        <strain evidence="1 2">S1162</strain>
    </source>
</reference>
<name>A0ABX1W121_9SPHI</name>
<organism evidence="1 2">
    <name type="scientific">Mucilaginibacter humi</name>
    <dbReference type="NCBI Taxonomy" id="2732510"/>
    <lineage>
        <taxon>Bacteria</taxon>
        <taxon>Pseudomonadati</taxon>
        <taxon>Bacteroidota</taxon>
        <taxon>Sphingobacteriia</taxon>
        <taxon>Sphingobacteriales</taxon>
        <taxon>Sphingobacteriaceae</taxon>
        <taxon>Mucilaginibacter</taxon>
    </lineage>
</organism>